<keyword evidence="1" id="KW-0812">Transmembrane</keyword>
<organism evidence="2 3">
    <name type="scientific">Aphis glycines</name>
    <name type="common">Soybean aphid</name>
    <dbReference type="NCBI Taxonomy" id="307491"/>
    <lineage>
        <taxon>Eukaryota</taxon>
        <taxon>Metazoa</taxon>
        <taxon>Ecdysozoa</taxon>
        <taxon>Arthropoda</taxon>
        <taxon>Hexapoda</taxon>
        <taxon>Insecta</taxon>
        <taxon>Pterygota</taxon>
        <taxon>Neoptera</taxon>
        <taxon>Paraneoptera</taxon>
        <taxon>Hemiptera</taxon>
        <taxon>Sternorrhyncha</taxon>
        <taxon>Aphidomorpha</taxon>
        <taxon>Aphidoidea</taxon>
        <taxon>Aphididae</taxon>
        <taxon>Aphidini</taxon>
        <taxon>Aphis</taxon>
        <taxon>Aphis</taxon>
    </lineage>
</organism>
<comment type="caution">
    <text evidence="2">The sequence shown here is derived from an EMBL/GenBank/DDBJ whole genome shotgun (WGS) entry which is preliminary data.</text>
</comment>
<feature type="transmembrane region" description="Helical" evidence="1">
    <location>
        <begin position="166"/>
        <end position="183"/>
    </location>
</feature>
<evidence type="ECO:0000256" key="1">
    <source>
        <dbReference type="SAM" id="Phobius"/>
    </source>
</evidence>
<accession>A0A6G0U3T7</accession>
<name>A0A6G0U3T7_APHGL</name>
<feature type="transmembrane region" description="Helical" evidence="1">
    <location>
        <begin position="136"/>
        <end position="154"/>
    </location>
</feature>
<proteinExistence type="predicted"/>
<reference evidence="2 3" key="1">
    <citation type="submission" date="2019-08" db="EMBL/GenBank/DDBJ databases">
        <title>The genome of the soybean aphid Biotype 1, its phylome, world population structure and adaptation to the North American continent.</title>
        <authorList>
            <person name="Giordano R."/>
            <person name="Donthu R.K."/>
            <person name="Hernandez A.G."/>
            <person name="Wright C.L."/>
            <person name="Zimin A.V."/>
        </authorList>
    </citation>
    <scope>NUCLEOTIDE SEQUENCE [LARGE SCALE GENOMIC DNA]</scope>
    <source>
        <tissue evidence="2">Whole aphids</tissue>
    </source>
</reference>
<gene>
    <name evidence="2" type="ORF">AGLY_002403</name>
</gene>
<sequence>MLRKSVLNLLLKSDYISEHVTYMNKIFCFRVSRNPSYNPGRDTKYSRTPIIRTNVKGDPDKQVSGQSQQVAKSGWPSAEPLSTVIMCLTHTFRRSSDILCCVVFVTASESQTSEKMSDPNHVSGFHSLYYPRDTSYVKIFLFFAYHGFAIPVLYPYIIVGFITDEYLPLAGHMITYICINSLVENSDICLRYRIYRCQTPISIVVNYIELAQQLHYTITLSSKLEIYISFFKLAFSIQDDFILVYSGH</sequence>
<protein>
    <submittedName>
        <fullName evidence="2">Uncharacterized protein</fullName>
    </submittedName>
</protein>
<evidence type="ECO:0000313" key="3">
    <source>
        <dbReference type="Proteomes" id="UP000475862"/>
    </source>
</evidence>
<keyword evidence="1" id="KW-0472">Membrane</keyword>
<dbReference type="EMBL" id="VYZN01000008">
    <property type="protein sequence ID" value="KAE9543603.1"/>
    <property type="molecule type" value="Genomic_DNA"/>
</dbReference>
<evidence type="ECO:0000313" key="2">
    <source>
        <dbReference type="EMBL" id="KAE9543603.1"/>
    </source>
</evidence>
<keyword evidence="3" id="KW-1185">Reference proteome</keyword>
<dbReference type="AlphaFoldDB" id="A0A6G0U3T7"/>
<dbReference type="Proteomes" id="UP000475862">
    <property type="component" value="Unassembled WGS sequence"/>
</dbReference>
<keyword evidence="1" id="KW-1133">Transmembrane helix</keyword>